<sequence>MLKIAIVDDFTPDREKLAQCLLQYGKEADIKFDISYFKDGIEIVDRYIGFDIIYFDVEMEIMDGMTAAKKIRALDPKVTIVFLTNYVQWAIEGYSVQASDFLLKPLSYFSFKEHFKKLLQRIQPMDKATYSIKNAGNIQKILVDDIYYVESQGHYLHFHLRNQPTITLLNSLKNVEKELAAYDFFRCNNCYLVNLNHVEAIEGQQAIVAGEALQISRPRKKEFLQQLTLFMAKDGK</sequence>
<dbReference type="InterPro" id="IPR007492">
    <property type="entry name" value="LytTR_DNA-bd_dom"/>
</dbReference>
<dbReference type="PANTHER" id="PTHR37299:SF1">
    <property type="entry name" value="STAGE 0 SPORULATION PROTEIN A HOMOLOG"/>
    <property type="match status" value="1"/>
</dbReference>
<dbReference type="PROSITE" id="PS50110">
    <property type="entry name" value="RESPONSE_REGULATORY"/>
    <property type="match status" value="1"/>
</dbReference>
<dbReference type="Gene3D" id="3.40.50.2300">
    <property type="match status" value="1"/>
</dbReference>
<dbReference type="InterPro" id="IPR001789">
    <property type="entry name" value="Sig_transdc_resp-reg_receiver"/>
</dbReference>
<feature type="modified residue" description="4-aspartylphosphate" evidence="1">
    <location>
        <position position="56"/>
    </location>
</feature>
<dbReference type="InterPro" id="IPR011006">
    <property type="entry name" value="CheY-like_superfamily"/>
</dbReference>
<dbReference type="PANTHER" id="PTHR37299">
    <property type="entry name" value="TRANSCRIPTIONAL REGULATOR-RELATED"/>
    <property type="match status" value="1"/>
</dbReference>
<dbReference type="eggNOG" id="COG3279">
    <property type="taxonomic scope" value="Bacteria"/>
</dbReference>
<name>S1N3F1_9ENTE</name>
<dbReference type="InterPro" id="IPR046947">
    <property type="entry name" value="LytR-like"/>
</dbReference>
<dbReference type="PATRIC" id="fig|1121865.3.peg.1860"/>
<reference evidence="4 5" key="1">
    <citation type="submission" date="2013-03" db="EMBL/GenBank/DDBJ databases">
        <title>The Genome Sequence of Enterococcus columbae ATCC_51263 (PacBio/Illumina hybrid assembly).</title>
        <authorList>
            <consortium name="The Broad Institute Genomics Platform"/>
            <consortium name="The Broad Institute Genome Sequencing Center for Infectious Disease"/>
            <person name="Earl A."/>
            <person name="Russ C."/>
            <person name="Gilmore M."/>
            <person name="Surin D."/>
            <person name="Walker B."/>
            <person name="Young S."/>
            <person name="Zeng Q."/>
            <person name="Gargeya S."/>
            <person name="Fitzgerald M."/>
            <person name="Haas B."/>
            <person name="Abouelleil A."/>
            <person name="Allen A.W."/>
            <person name="Alvarado L."/>
            <person name="Arachchi H.M."/>
            <person name="Berlin A.M."/>
            <person name="Chapman S.B."/>
            <person name="Gainer-Dewar J."/>
            <person name="Goldberg J."/>
            <person name="Griggs A."/>
            <person name="Gujja S."/>
            <person name="Hansen M."/>
            <person name="Howarth C."/>
            <person name="Imamovic A."/>
            <person name="Ireland A."/>
            <person name="Larimer J."/>
            <person name="McCowan C."/>
            <person name="Murphy C."/>
            <person name="Pearson M."/>
            <person name="Poon T.W."/>
            <person name="Priest M."/>
            <person name="Roberts A."/>
            <person name="Saif S."/>
            <person name="Shea T."/>
            <person name="Sisk P."/>
            <person name="Sykes S."/>
            <person name="Wortman J."/>
            <person name="Nusbaum C."/>
            <person name="Birren B."/>
        </authorList>
    </citation>
    <scope>NUCLEOTIDE SEQUENCE [LARGE SCALE GENOMIC DNA]</scope>
    <source>
        <strain evidence="4 5">ATCC 51263</strain>
    </source>
</reference>
<evidence type="ECO:0000256" key="1">
    <source>
        <dbReference type="PROSITE-ProRule" id="PRU00169"/>
    </source>
</evidence>
<keyword evidence="5" id="KW-1185">Reference proteome</keyword>
<dbReference type="STRING" id="1121865.OMW_01916"/>
<dbReference type="Proteomes" id="UP000014113">
    <property type="component" value="Unassembled WGS sequence"/>
</dbReference>
<gene>
    <name evidence="4" type="ORF">I568_02222</name>
</gene>
<feature type="domain" description="HTH LytTR-type" evidence="3">
    <location>
        <begin position="130"/>
        <end position="229"/>
    </location>
</feature>
<comment type="caution">
    <text evidence="4">The sequence shown here is derived from an EMBL/GenBank/DDBJ whole genome shotgun (WGS) entry which is preliminary data.</text>
</comment>
<dbReference type="Gene3D" id="2.40.50.1020">
    <property type="entry name" value="LytTr DNA-binding domain"/>
    <property type="match status" value="1"/>
</dbReference>
<dbReference type="SMART" id="SM00850">
    <property type="entry name" value="LytTR"/>
    <property type="match status" value="1"/>
</dbReference>
<dbReference type="Pfam" id="PF04397">
    <property type="entry name" value="LytTR"/>
    <property type="match status" value="1"/>
</dbReference>
<dbReference type="PROSITE" id="PS50930">
    <property type="entry name" value="HTH_LYTTR"/>
    <property type="match status" value="1"/>
</dbReference>
<dbReference type="EMBL" id="ASWJ01000010">
    <property type="protein sequence ID" value="EOW80143.1"/>
    <property type="molecule type" value="Genomic_DNA"/>
</dbReference>
<protein>
    <recommendedName>
        <fullName evidence="6">Response regulatory domain-containing protein</fullName>
    </recommendedName>
</protein>
<evidence type="ECO:0000259" key="2">
    <source>
        <dbReference type="PROSITE" id="PS50110"/>
    </source>
</evidence>
<evidence type="ECO:0008006" key="6">
    <source>
        <dbReference type="Google" id="ProtNLM"/>
    </source>
</evidence>
<dbReference type="SMART" id="SM00448">
    <property type="entry name" value="REC"/>
    <property type="match status" value="1"/>
</dbReference>
<feature type="domain" description="Response regulatory" evidence="2">
    <location>
        <begin position="3"/>
        <end position="119"/>
    </location>
</feature>
<proteinExistence type="predicted"/>
<accession>S1N3F1</accession>
<dbReference type="OrthoDB" id="3190595at2"/>
<dbReference type="RefSeq" id="WP_016184022.1">
    <property type="nucleotide sequence ID" value="NZ_JXKI01000027.1"/>
</dbReference>
<evidence type="ECO:0000259" key="3">
    <source>
        <dbReference type="PROSITE" id="PS50930"/>
    </source>
</evidence>
<dbReference type="Pfam" id="PF00072">
    <property type="entry name" value="Response_reg"/>
    <property type="match status" value="1"/>
</dbReference>
<dbReference type="GO" id="GO:0003677">
    <property type="term" value="F:DNA binding"/>
    <property type="evidence" value="ECO:0007669"/>
    <property type="project" value="InterPro"/>
</dbReference>
<keyword evidence="1" id="KW-0597">Phosphoprotein</keyword>
<dbReference type="SUPFAM" id="SSF52172">
    <property type="entry name" value="CheY-like"/>
    <property type="match status" value="1"/>
</dbReference>
<organism evidence="4 5">
    <name type="scientific">Enterococcus columbae DSM 7374 = ATCC 51263</name>
    <dbReference type="NCBI Taxonomy" id="1121865"/>
    <lineage>
        <taxon>Bacteria</taxon>
        <taxon>Bacillati</taxon>
        <taxon>Bacillota</taxon>
        <taxon>Bacilli</taxon>
        <taxon>Lactobacillales</taxon>
        <taxon>Enterococcaceae</taxon>
        <taxon>Enterococcus</taxon>
    </lineage>
</organism>
<dbReference type="AlphaFoldDB" id="S1N3F1"/>
<dbReference type="CDD" id="cd00156">
    <property type="entry name" value="REC"/>
    <property type="match status" value="1"/>
</dbReference>
<evidence type="ECO:0000313" key="4">
    <source>
        <dbReference type="EMBL" id="EOW80143.1"/>
    </source>
</evidence>
<evidence type="ECO:0000313" key="5">
    <source>
        <dbReference type="Proteomes" id="UP000014113"/>
    </source>
</evidence>
<dbReference type="GO" id="GO:0000156">
    <property type="term" value="F:phosphorelay response regulator activity"/>
    <property type="evidence" value="ECO:0007669"/>
    <property type="project" value="InterPro"/>
</dbReference>